<dbReference type="InterPro" id="IPR036388">
    <property type="entry name" value="WH-like_DNA-bd_sf"/>
</dbReference>
<organism evidence="1 2">
    <name type="scientific">Streptomyces catenulae</name>
    <dbReference type="NCBI Taxonomy" id="66875"/>
    <lineage>
        <taxon>Bacteria</taxon>
        <taxon>Bacillati</taxon>
        <taxon>Actinomycetota</taxon>
        <taxon>Actinomycetes</taxon>
        <taxon>Kitasatosporales</taxon>
        <taxon>Streptomycetaceae</taxon>
        <taxon>Streptomyces</taxon>
    </lineage>
</organism>
<comment type="caution">
    <text evidence="1">The sequence shown here is derived from an EMBL/GenBank/DDBJ whole genome shotgun (WGS) entry which is preliminary data.</text>
</comment>
<dbReference type="RefSeq" id="WP_051739689.1">
    <property type="nucleotide sequence ID" value="NZ_JBEZVI010000015.1"/>
</dbReference>
<sequence>MAITPPRRPPLEFEAFCQLHQRPYLLYAQARSGSEGCARSTVERALDELSLRWRTALQSPCLPARAWELLSEAAAVHDPCRQERRWCTTAYDLLPDEQADVIVLRHGVNLNVGQMATLMGADPSAVRIRLRAAEAALRRRRPKMRTSPFLSL</sequence>
<name>A0ABV2Z331_9ACTN</name>
<dbReference type="InterPro" id="IPR013324">
    <property type="entry name" value="RNA_pol_sigma_r3/r4-like"/>
</dbReference>
<evidence type="ECO:0000313" key="1">
    <source>
        <dbReference type="EMBL" id="MEU3712219.1"/>
    </source>
</evidence>
<gene>
    <name evidence="1" type="ORF">AB0E61_19270</name>
</gene>
<evidence type="ECO:0000313" key="2">
    <source>
        <dbReference type="Proteomes" id="UP001550853"/>
    </source>
</evidence>
<reference evidence="1 2" key="1">
    <citation type="submission" date="2024-06" db="EMBL/GenBank/DDBJ databases">
        <title>The Natural Products Discovery Center: Release of the First 8490 Sequenced Strains for Exploring Actinobacteria Biosynthetic Diversity.</title>
        <authorList>
            <person name="Kalkreuter E."/>
            <person name="Kautsar S.A."/>
            <person name="Yang D."/>
            <person name="Bader C.D."/>
            <person name="Teijaro C.N."/>
            <person name="Fluegel L."/>
            <person name="Davis C.M."/>
            <person name="Simpson J.R."/>
            <person name="Lauterbach L."/>
            <person name="Steele A.D."/>
            <person name="Gui C."/>
            <person name="Meng S."/>
            <person name="Li G."/>
            <person name="Viehrig K."/>
            <person name="Ye F."/>
            <person name="Su P."/>
            <person name="Kiefer A.F."/>
            <person name="Nichols A."/>
            <person name="Cepeda A.J."/>
            <person name="Yan W."/>
            <person name="Fan B."/>
            <person name="Jiang Y."/>
            <person name="Adhikari A."/>
            <person name="Zheng C.-J."/>
            <person name="Schuster L."/>
            <person name="Cowan T.M."/>
            <person name="Smanski M.J."/>
            <person name="Chevrette M.G."/>
            <person name="De Carvalho L.P.S."/>
            <person name="Shen B."/>
        </authorList>
    </citation>
    <scope>NUCLEOTIDE SEQUENCE [LARGE SCALE GENOMIC DNA]</scope>
    <source>
        <strain evidence="1 2">NPDC033039</strain>
    </source>
</reference>
<evidence type="ECO:0008006" key="3">
    <source>
        <dbReference type="Google" id="ProtNLM"/>
    </source>
</evidence>
<dbReference type="Proteomes" id="UP001550853">
    <property type="component" value="Unassembled WGS sequence"/>
</dbReference>
<keyword evidence="2" id="KW-1185">Reference proteome</keyword>
<accession>A0ABV2Z331</accession>
<protein>
    <recommendedName>
        <fullName evidence="3">RNA polymerase sigma factor 70 region 4 type 2 domain-containing protein</fullName>
    </recommendedName>
</protein>
<proteinExistence type="predicted"/>
<dbReference type="EMBL" id="JBEZVI010000015">
    <property type="protein sequence ID" value="MEU3712219.1"/>
    <property type="molecule type" value="Genomic_DNA"/>
</dbReference>
<dbReference type="SUPFAM" id="SSF88659">
    <property type="entry name" value="Sigma3 and sigma4 domains of RNA polymerase sigma factors"/>
    <property type="match status" value="1"/>
</dbReference>
<dbReference type="Gene3D" id="1.10.10.10">
    <property type="entry name" value="Winged helix-like DNA-binding domain superfamily/Winged helix DNA-binding domain"/>
    <property type="match status" value="1"/>
</dbReference>